<protein>
    <recommendedName>
        <fullName evidence="3">Secreted protein</fullName>
    </recommendedName>
</protein>
<dbReference type="EMBL" id="MUGV01000007">
    <property type="protein sequence ID" value="OXA81362.1"/>
    <property type="molecule type" value="Genomic_DNA"/>
</dbReference>
<sequence length="79" mass="9618">MVKNKIIFFMLFYLSDANIAHFRNYFILSIPKIKYTCPFLSFFYEFNIIRNKKGALKTERLLKIFLNFLLVKHFPKLVF</sequence>
<keyword evidence="2" id="KW-1185">Reference proteome</keyword>
<name>A0ABX4BVG0_FLAFR</name>
<evidence type="ECO:0000313" key="1">
    <source>
        <dbReference type="EMBL" id="OXA81362.1"/>
    </source>
</evidence>
<comment type="caution">
    <text evidence="1">The sequence shown here is derived from an EMBL/GenBank/DDBJ whole genome shotgun (WGS) entry which is preliminary data.</text>
</comment>
<gene>
    <name evidence="1" type="ORF">B0A65_03660</name>
</gene>
<accession>A0ABX4BVG0</accession>
<proteinExistence type="predicted"/>
<evidence type="ECO:0000313" key="2">
    <source>
        <dbReference type="Proteomes" id="UP000198382"/>
    </source>
</evidence>
<reference evidence="1 2" key="1">
    <citation type="submission" date="2016-11" db="EMBL/GenBank/DDBJ databases">
        <title>Whole genomes of Flavobacteriaceae.</title>
        <authorList>
            <person name="Stine C."/>
            <person name="Li C."/>
            <person name="Tadesse D."/>
        </authorList>
    </citation>
    <scope>NUCLEOTIDE SEQUENCE [LARGE SCALE GENOMIC DNA]</scope>
    <source>
        <strain evidence="1 2">DSM 15937</strain>
    </source>
</reference>
<evidence type="ECO:0008006" key="3">
    <source>
        <dbReference type="Google" id="ProtNLM"/>
    </source>
</evidence>
<organism evidence="1 2">
    <name type="scientific">Flavobacterium frigidimaris</name>
    <dbReference type="NCBI Taxonomy" id="262320"/>
    <lineage>
        <taxon>Bacteria</taxon>
        <taxon>Pseudomonadati</taxon>
        <taxon>Bacteroidota</taxon>
        <taxon>Flavobacteriia</taxon>
        <taxon>Flavobacteriales</taxon>
        <taxon>Flavobacteriaceae</taxon>
        <taxon>Flavobacterium</taxon>
    </lineage>
</organism>
<dbReference type="Proteomes" id="UP000198382">
    <property type="component" value="Unassembled WGS sequence"/>
</dbReference>